<dbReference type="Gramene" id="TraesCS1A03G0091800.1">
    <property type="protein sequence ID" value="TraesCS1A03G0091800.1.CDS1"/>
    <property type="gene ID" value="TraesCS1A03G0091800"/>
</dbReference>
<sequence>MSPELGNVSSLQTLTYFVVGSSHGCSTIEELQGLNLGGELELSGLQYVNQADAKACGVGNKEKLTHLSLKRCDDNSEELTNTGMPLMLLKLRLRWSC</sequence>
<dbReference type="Proteomes" id="UP000019116">
    <property type="component" value="Chromosome 1A"/>
</dbReference>
<reference evidence="1" key="1">
    <citation type="submission" date="2018-08" db="EMBL/GenBank/DDBJ databases">
        <authorList>
            <person name="Rossello M."/>
        </authorList>
    </citation>
    <scope>NUCLEOTIDE SEQUENCE [LARGE SCALE GENOMIC DNA]</scope>
    <source>
        <strain evidence="1">cv. Chinese Spring</strain>
    </source>
</reference>
<evidence type="ECO:0000313" key="2">
    <source>
        <dbReference type="Proteomes" id="UP000019116"/>
    </source>
</evidence>
<dbReference type="SMR" id="A0A3B5XTY9"/>
<dbReference type="AlphaFoldDB" id="A0A3B5XTY9"/>
<evidence type="ECO:0000313" key="1">
    <source>
        <dbReference type="EnsemblPlants" id="TraesCS1A02G038828.1.cds1"/>
    </source>
</evidence>
<protein>
    <submittedName>
        <fullName evidence="1">Uncharacterized protein</fullName>
    </submittedName>
</protein>
<dbReference type="Gramene" id="TraesCS1A02G038828.1">
    <property type="protein sequence ID" value="TraesCS1A02G038828.1.cds1"/>
    <property type="gene ID" value="TraesCS1A02G038828"/>
</dbReference>
<dbReference type="EnsemblPlants" id="TraesCS1A02G038828.1">
    <property type="protein sequence ID" value="TraesCS1A02G038828.1.cds1"/>
    <property type="gene ID" value="TraesCS1A02G038828"/>
</dbReference>
<dbReference type="STRING" id="4565.A0A3B5XTY9"/>
<proteinExistence type="predicted"/>
<reference evidence="1" key="2">
    <citation type="submission" date="2018-10" db="UniProtKB">
        <authorList>
            <consortium name="EnsemblPlants"/>
        </authorList>
    </citation>
    <scope>IDENTIFICATION</scope>
</reference>
<keyword evidence="2" id="KW-1185">Reference proteome</keyword>
<dbReference type="OrthoDB" id="773208at2759"/>
<accession>A0A3B5XTY9</accession>
<name>A0A3B5XTY9_WHEAT</name>
<organism evidence="1">
    <name type="scientific">Triticum aestivum</name>
    <name type="common">Wheat</name>
    <dbReference type="NCBI Taxonomy" id="4565"/>
    <lineage>
        <taxon>Eukaryota</taxon>
        <taxon>Viridiplantae</taxon>
        <taxon>Streptophyta</taxon>
        <taxon>Embryophyta</taxon>
        <taxon>Tracheophyta</taxon>
        <taxon>Spermatophyta</taxon>
        <taxon>Magnoliopsida</taxon>
        <taxon>Liliopsida</taxon>
        <taxon>Poales</taxon>
        <taxon>Poaceae</taxon>
        <taxon>BOP clade</taxon>
        <taxon>Pooideae</taxon>
        <taxon>Triticodae</taxon>
        <taxon>Triticeae</taxon>
        <taxon>Triticinae</taxon>
        <taxon>Triticum</taxon>
    </lineage>
</organism>